<dbReference type="Gene3D" id="1.50.10.20">
    <property type="match status" value="1"/>
</dbReference>
<evidence type="ECO:0008006" key="3">
    <source>
        <dbReference type="Google" id="ProtNLM"/>
    </source>
</evidence>
<evidence type="ECO:0000313" key="2">
    <source>
        <dbReference type="Proteomes" id="UP001472677"/>
    </source>
</evidence>
<dbReference type="InterPro" id="IPR018333">
    <property type="entry name" value="Squalene_cyclase"/>
</dbReference>
<reference evidence="1 2" key="1">
    <citation type="journal article" date="2024" name="G3 (Bethesda)">
        <title>Genome assembly of Hibiscus sabdariffa L. provides insights into metabolisms of medicinal natural products.</title>
        <authorList>
            <person name="Kim T."/>
        </authorList>
    </citation>
    <scope>NUCLEOTIDE SEQUENCE [LARGE SCALE GENOMIC DNA]</scope>
    <source>
        <strain evidence="1">TK-2024</strain>
        <tissue evidence="1">Old leaves</tissue>
    </source>
</reference>
<dbReference type="EMBL" id="JBBPBM010000007">
    <property type="protein sequence ID" value="KAK8575848.1"/>
    <property type="molecule type" value="Genomic_DNA"/>
</dbReference>
<name>A0ABR2FC08_9ROSI</name>
<protein>
    <recommendedName>
        <fullName evidence="3">Squalene cyclase C-terminal domain-containing protein</fullName>
    </recommendedName>
</protein>
<dbReference type="InterPro" id="IPR008930">
    <property type="entry name" value="Terpenoid_cyclase/PrenylTrfase"/>
</dbReference>
<organism evidence="1 2">
    <name type="scientific">Hibiscus sabdariffa</name>
    <name type="common">roselle</name>
    <dbReference type="NCBI Taxonomy" id="183260"/>
    <lineage>
        <taxon>Eukaryota</taxon>
        <taxon>Viridiplantae</taxon>
        <taxon>Streptophyta</taxon>
        <taxon>Embryophyta</taxon>
        <taxon>Tracheophyta</taxon>
        <taxon>Spermatophyta</taxon>
        <taxon>Magnoliopsida</taxon>
        <taxon>eudicotyledons</taxon>
        <taxon>Gunneridae</taxon>
        <taxon>Pentapetalae</taxon>
        <taxon>rosids</taxon>
        <taxon>malvids</taxon>
        <taxon>Malvales</taxon>
        <taxon>Malvaceae</taxon>
        <taxon>Malvoideae</taxon>
        <taxon>Hibiscus</taxon>
    </lineage>
</organism>
<gene>
    <name evidence="1" type="ORF">V6N12_063501</name>
</gene>
<evidence type="ECO:0000313" key="1">
    <source>
        <dbReference type="EMBL" id="KAK8575848.1"/>
    </source>
</evidence>
<dbReference type="PANTHER" id="PTHR11764:SF48">
    <property type="entry name" value="TERPENE CYCLASE_MUTASE FAMILY MEMBER"/>
    <property type="match status" value="1"/>
</dbReference>
<comment type="caution">
    <text evidence="1">The sequence shown here is derived from an EMBL/GenBank/DDBJ whole genome shotgun (WGS) entry which is preliminary data.</text>
</comment>
<dbReference type="Proteomes" id="UP001472677">
    <property type="component" value="Unassembled WGS sequence"/>
</dbReference>
<dbReference type="SUPFAM" id="SSF48239">
    <property type="entry name" value="Terpenoid cyclases/Protein prenyltransferases"/>
    <property type="match status" value="1"/>
</dbReference>
<keyword evidence="2" id="KW-1185">Reference proteome</keyword>
<accession>A0ABR2FC08</accession>
<sequence length="129" mass="14196">MLVLHHGSLREVDSGGRYVECTSYAMQALVLAKKLYPKQRTNEIDNSIKKAANFIEDSQYPDGSCTMFALSGLKVTGKKYTNCLAIRKGVGFLLKTQREDGGWGESYLSTPRKVYLPIEGVTPKSGLCG</sequence>
<dbReference type="PANTHER" id="PTHR11764">
    <property type="entry name" value="TERPENE CYCLASE/MUTASE FAMILY MEMBER"/>
    <property type="match status" value="1"/>
</dbReference>
<proteinExistence type="predicted"/>